<evidence type="ECO:0000256" key="3">
    <source>
        <dbReference type="SAM" id="MobiDB-lite"/>
    </source>
</evidence>
<protein>
    <recommendedName>
        <fullName evidence="4">Reverse transcriptase domain-containing protein</fullName>
    </recommendedName>
</protein>
<dbReference type="InterPro" id="IPR043502">
    <property type="entry name" value="DNA/RNA_pol_sf"/>
</dbReference>
<gene>
    <name evidence="5" type="ORF">BFJ65_g2824</name>
</gene>
<comment type="caution">
    <text evidence="5">The sequence shown here is derived from an EMBL/GenBank/DDBJ whole genome shotgun (WGS) entry which is preliminary data.</text>
</comment>
<feature type="region of interest" description="Disordered" evidence="3">
    <location>
        <begin position="1"/>
        <end position="36"/>
    </location>
</feature>
<dbReference type="SUPFAM" id="SSF56672">
    <property type="entry name" value="DNA/RNA polymerases"/>
    <property type="match status" value="1"/>
</dbReference>
<dbReference type="GO" id="GO:0005739">
    <property type="term" value="C:mitochondrion"/>
    <property type="evidence" value="ECO:0007669"/>
    <property type="project" value="UniProtKB-SubCell"/>
</dbReference>
<dbReference type="Proteomes" id="UP000270866">
    <property type="component" value="Chromosome 4"/>
</dbReference>
<comment type="subcellular location">
    <subcellularLocation>
        <location evidence="1">Mitochondrion</location>
    </subcellularLocation>
</comment>
<feature type="compositionally biased region" description="Basic and acidic residues" evidence="3">
    <location>
        <begin position="12"/>
        <end position="28"/>
    </location>
</feature>
<evidence type="ECO:0000259" key="4">
    <source>
        <dbReference type="PROSITE" id="PS50878"/>
    </source>
</evidence>
<proteinExistence type="predicted"/>
<feature type="domain" description="Reverse transcriptase" evidence="4">
    <location>
        <begin position="233"/>
        <end position="410"/>
    </location>
</feature>
<dbReference type="Pfam" id="PF00078">
    <property type="entry name" value="RVT_1"/>
    <property type="match status" value="1"/>
</dbReference>
<dbReference type="PANTHER" id="PTHR19446">
    <property type="entry name" value="REVERSE TRANSCRIPTASES"/>
    <property type="match status" value="1"/>
</dbReference>
<evidence type="ECO:0000256" key="2">
    <source>
        <dbReference type="ARBA" id="ARBA00023128"/>
    </source>
</evidence>
<dbReference type="PROSITE" id="PS50878">
    <property type="entry name" value="RT_POL"/>
    <property type="match status" value="1"/>
</dbReference>
<keyword evidence="2" id="KW-0496">Mitochondrion</keyword>
<sequence length="410" mass="47213">MTPEKFQRHLKPRDTCSTRHYDGERPQEVLRSQASSSSIKQLASKLGKRLVELDTFKKKVQTPKTLQRISFLERDLDRLNAEMWNVSNHDKTRRTSPRELFNMFRLARGRPQPIQFAQTPTLEYKGDHHSDSDAANETQLATTDHEKIEMIKKVKFRNNDNPKSKRILDESGARHDPQREDINMPRDIDAEKLRTIIRGLQNNKAPGPYQVPNEAIKLGMELLLPYFLLGFRACLNLSLHPTNFKDSIIVMLLKAGEEVDKPESYRPISLLSTVSKLCERILADMMLDVLKENPHFLLATQFGNKTTTEALQYLFRIIYGTWCSRSNDVVTILGLDMSSAYDNFYRQKLLQTLYDKDFPKWFVDIIGRVLSLRDATLRLPGIISERFGMNTGIPQGLPLSTVLFSLFLLS</sequence>
<dbReference type="InterPro" id="IPR000477">
    <property type="entry name" value="RT_dom"/>
</dbReference>
<accession>A0A3L6NYD0</accession>
<reference evidence="5" key="1">
    <citation type="journal article" date="2018" name="Sci. Rep.">
        <title>Characterisation of pathogen-specific regions and novel effector candidates in Fusarium oxysporum f. sp. cepae.</title>
        <authorList>
            <person name="Armitage A.D."/>
            <person name="Taylor A."/>
            <person name="Sobczyk M.K."/>
            <person name="Baxter L."/>
            <person name="Greenfield B.P."/>
            <person name="Bates H.J."/>
            <person name="Wilson F."/>
            <person name="Jackson A.C."/>
            <person name="Ott S."/>
            <person name="Harrison R.J."/>
            <person name="Clarkson J.P."/>
        </authorList>
    </citation>
    <scope>NUCLEOTIDE SEQUENCE [LARGE SCALE GENOMIC DNA]</scope>
    <source>
        <strain evidence="5">FoC_Fus2</strain>
    </source>
</reference>
<organism evidence="5">
    <name type="scientific">Fusarium oxysporum f. sp. cepae</name>
    <dbReference type="NCBI Taxonomy" id="396571"/>
    <lineage>
        <taxon>Eukaryota</taxon>
        <taxon>Fungi</taxon>
        <taxon>Dikarya</taxon>
        <taxon>Ascomycota</taxon>
        <taxon>Pezizomycotina</taxon>
        <taxon>Sordariomycetes</taxon>
        <taxon>Hypocreomycetidae</taxon>
        <taxon>Hypocreales</taxon>
        <taxon>Nectriaceae</taxon>
        <taxon>Fusarium</taxon>
        <taxon>Fusarium oxysporum species complex</taxon>
    </lineage>
</organism>
<feature type="region of interest" description="Disordered" evidence="3">
    <location>
        <begin position="159"/>
        <end position="181"/>
    </location>
</feature>
<name>A0A3L6NYD0_FUSOX</name>
<evidence type="ECO:0000256" key="1">
    <source>
        <dbReference type="ARBA" id="ARBA00004173"/>
    </source>
</evidence>
<dbReference type="EMBL" id="MRCU01000002">
    <property type="protein sequence ID" value="RKK24904.1"/>
    <property type="molecule type" value="Genomic_DNA"/>
</dbReference>
<dbReference type="AlphaFoldDB" id="A0A3L6NYD0"/>
<evidence type="ECO:0000313" key="5">
    <source>
        <dbReference type="EMBL" id="RKK24904.1"/>
    </source>
</evidence>